<dbReference type="EMBL" id="CP000806">
    <property type="protein sequence ID" value="ACB52659.1"/>
    <property type="molecule type" value="Genomic_DNA"/>
</dbReference>
<proteinExistence type="predicted"/>
<accession>B1WY75</accession>
<dbReference type="eggNOG" id="COG1572">
    <property type="taxonomic scope" value="Bacteria"/>
</dbReference>
<protein>
    <submittedName>
        <fullName evidence="2">CHP02588-containing protein</fullName>
    </submittedName>
</protein>
<dbReference type="HOGENOM" id="CLU_147394_1_0_3"/>
<evidence type="ECO:0000313" key="3">
    <source>
        <dbReference type="Proteomes" id="UP000001203"/>
    </source>
</evidence>
<dbReference type="AlphaFoldDB" id="B1WY75"/>
<organism evidence="2 3">
    <name type="scientific">Crocosphaera subtropica (strain ATCC 51142 / BH68)</name>
    <name type="common">Cyanothece sp. (strain ATCC 51142)</name>
    <dbReference type="NCBI Taxonomy" id="43989"/>
    <lineage>
        <taxon>Bacteria</taxon>
        <taxon>Bacillati</taxon>
        <taxon>Cyanobacteriota</taxon>
        <taxon>Cyanophyceae</taxon>
        <taxon>Oscillatoriophycideae</taxon>
        <taxon>Chroococcales</taxon>
        <taxon>Aphanothecaceae</taxon>
        <taxon>Crocosphaera</taxon>
        <taxon>Crocosphaera subtropica</taxon>
    </lineage>
</organism>
<dbReference type="Proteomes" id="UP000001203">
    <property type="component" value="Chromosome circular"/>
</dbReference>
<keyword evidence="1" id="KW-1133">Transmembrane helix</keyword>
<keyword evidence="3" id="KW-1185">Reference proteome</keyword>
<dbReference type="InterPro" id="IPR013417">
    <property type="entry name" value="CHP02588"/>
</dbReference>
<name>B1WY75_CROS5</name>
<evidence type="ECO:0000313" key="2">
    <source>
        <dbReference type="EMBL" id="ACB52659.1"/>
    </source>
</evidence>
<feature type="transmembrane region" description="Helical" evidence="1">
    <location>
        <begin position="21"/>
        <end position="43"/>
    </location>
</feature>
<gene>
    <name evidence="2" type="ordered locus">cce_3311</name>
</gene>
<keyword evidence="1" id="KW-0472">Membrane</keyword>
<dbReference type="NCBIfam" id="TIGR02588">
    <property type="entry name" value="TIGR02588 family protein"/>
    <property type="match status" value="1"/>
</dbReference>
<sequence length="138" mass="15597">MNMSNKPYSDSSFSRRSFPEKLSFSIAIALLAVLFSLIFYSWFTQSNKPPILSASFGSTIRQVEQQYYVPFTVTNKGEQAVKSVHILGKLTIGETIEQIGQQEVDFLSRDETISGVFIFTDDPRKGELEIRVTGYKLP</sequence>
<dbReference type="KEGG" id="cyt:cce_3311"/>
<reference evidence="2 3" key="1">
    <citation type="journal article" date="2008" name="Proc. Natl. Acad. Sci. U.S.A.">
        <title>The genome of Cyanothece 51142, a unicellular diazotrophic cyanobacterium important in the marine nitrogen cycle.</title>
        <authorList>
            <person name="Welsh E.A."/>
            <person name="Liberton M."/>
            <person name="Stoeckel J."/>
            <person name="Loh T."/>
            <person name="Elvitigala T."/>
            <person name="Wang C."/>
            <person name="Wollam A."/>
            <person name="Fulton R.S."/>
            <person name="Clifton S.W."/>
            <person name="Jacobs J.M."/>
            <person name="Aurora R."/>
            <person name="Ghosh B.K."/>
            <person name="Sherman L.A."/>
            <person name="Smith R.D."/>
            <person name="Wilson R.K."/>
            <person name="Pakrasi H.B."/>
        </authorList>
    </citation>
    <scope>NUCLEOTIDE SEQUENCE [LARGE SCALE GENOMIC DNA]</scope>
    <source>
        <strain evidence="3">ATCC 51142 / BH68</strain>
    </source>
</reference>
<keyword evidence="1" id="KW-0812">Transmembrane</keyword>
<evidence type="ECO:0000256" key="1">
    <source>
        <dbReference type="SAM" id="Phobius"/>
    </source>
</evidence>